<accession>A0A7W7QZ44</accession>
<keyword evidence="1" id="KW-0732">Signal</keyword>
<sequence length="363" mass="37743">MRSIRTAALFAAGTTLITSGVVLTAGPASAIGGCPTAAPTHCYARGAFGPLIGQSPVWMDAIGTDLEVDCLSVQNRTTDFADYEMWMTTNNTDPYDYWVEEGMTAGTLFSAPGQPQGFVWYWADSRPGGGYAEHYIRDASTGTFTNASFYFVAGTGDWNVFLGGSQVGTSSGAGAYAGGAGNGVEVTTRDTTIVGNSVNWQYRENNSWNTAPNTWQNTSGNLLSGWASGGSVHAQTNSCTSHNLVPQPSVAQPATSQSLSQIADKFAALAGDPNAVNRRYVKTTRKVANAASGTTVSADGQSYLVQLDGRFALPSAKVPKGSVAPTGNGLSITVDASTGRVTDWAIGNSSPKLETLGAVTQLG</sequence>
<comment type="caution">
    <text evidence="2">The sequence shown here is derived from an EMBL/GenBank/DDBJ whole genome shotgun (WGS) entry which is preliminary data.</text>
</comment>
<name>A0A7W7QZ44_KITKI</name>
<organism evidence="2 3">
    <name type="scientific">Kitasatospora kifunensis</name>
    <name type="common">Streptomyces kifunensis</name>
    <dbReference type="NCBI Taxonomy" id="58351"/>
    <lineage>
        <taxon>Bacteria</taxon>
        <taxon>Bacillati</taxon>
        <taxon>Actinomycetota</taxon>
        <taxon>Actinomycetes</taxon>
        <taxon>Kitasatosporales</taxon>
        <taxon>Streptomycetaceae</taxon>
        <taxon>Kitasatospora</taxon>
    </lineage>
</organism>
<dbReference type="PROSITE" id="PS51257">
    <property type="entry name" value="PROKAR_LIPOPROTEIN"/>
    <property type="match status" value="1"/>
</dbReference>
<gene>
    <name evidence="2" type="ORF">FHR34_001397</name>
</gene>
<dbReference type="Proteomes" id="UP000540506">
    <property type="component" value="Unassembled WGS sequence"/>
</dbReference>
<evidence type="ECO:0000313" key="2">
    <source>
        <dbReference type="EMBL" id="MBB4922404.1"/>
    </source>
</evidence>
<proteinExistence type="predicted"/>
<evidence type="ECO:0000313" key="3">
    <source>
        <dbReference type="Proteomes" id="UP000540506"/>
    </source>
</evidence>
<reference evidence="2 3" key="1">
    <citation type="submission" date="2020-08" db="EMBL/GenBank/DDBJ databases">
        <title>Sequencing the genomes of 1000 actinobacteria strains.</title>
        <authorList>
            <person name="Klenk H.-P."/>
        </authorList>
    </citation>
    <scope>NUCLEOTIDE SEQUENCE [LARGE SCALE GENOMIC DNA]</scope>
    <source>
        <strain evidence="2 3">DSM 41654</strain>
    </source>
</reference>
<dbReference type="AlphaFoldDB" id="A0A7W7QZ44"/>
<dbReference type="RefSeq" id="WP_184934584.1">
    <property type="nucleotide sequence ID" value="NZ_JACHJV010000001.1"/>
</dbReference>
<keyword evidence="3" id="KW-1185">Reference proteome</keyword>
<evidence type="ECO:0000256" key="1">
    <source>
        <dbReference type="SAM" id="SignalP"/>
    </source>
</evidence>
<dbReference type="EMBL" id="JACHJV010000001">
    <property type="protein sequence ID" value="MBB4922404.1"/>
    <property type="molecule type" value="Genomic_DNA"/>
</dbReference>
<protein>
    <submittedName>
        <fullName evidence="2">Uncharacterized protein</fullName>
    </submittedName>
</protein>
<feature type="chain" id="PRO_5031562368" evidence="1">
    <location>
        <begin position="31"/>
        <end position="363"/>
    </location>
</feature>
<feature type="signal peptide" evidence="1">
    <location>
        <begin position="1"/>
        <end position="30"/>
    </location>
</feature>